<organism evidence="4 5">
    <name type="scientific">Muiribacterium halophilum</name>
    <dbReference type="NCBI Taxonomy" id="2053465"/>
    <lineage>
        <taxon>Bacteria</taxon>
        <taxon>Candidatus Muiribacteriota</taxon>
        <taxon>Candidatus Muiribacteriia</taxon>
        <taxon>Candidatus Muiribacteriales</taxon>
        <taxon>Candidatus Muiribacteriaceae</taxon>
        <taxon>Candidatus Muiribacterium</taxon>
    </lineage>
</organism>
<dbReference type="EMBL" id="PKTG01000019">
    <property type="protein sequence ID" value="PLX19745.1"/>
    <property type="molecule type" value="Genomic_DNA"/>
</dbReference>
<name>A0A2N5ZM34_MUIH1</name>
<dbReference type="InterPro" id="IPR046867">
    <property type="entry name" value="AldOxase/xan_DH_MoCoBD2"/>
</dbReference>
<dbReference type="InterPro" id="IPR036856">
    <property type="entry name" value="Ald_Oxase/Xan_DH_a/b_sf"/>
</dbReference>
<dbReference type="PANTHER" id="PTHR11908">
    <property type="entry name" value="XANTHINE DEHYDROGENASE"/>
    <property type="match status" value="1"/>
</dbReference>
<evidence type="ECO:0000313" key="4">
    <source>
        <dbReference type="EMBL" id="PLX19745.1"/>
    </source>
</evidence>
<keyword evidence="1" id="KW-0500">Molybdenum</keyword>
<dbReference type="PANTHER" id="PTHR11908:SF132">
    <property type="entry name" value="ALDEHYDE OXIDASE 1-RELATED"/>
    <property type="match status" value="1"/>
</dbReference>
<keyword evidence="2" id="KW-0560">Oxidoreductase</keyword>
<comment type="caution">
    <text evidence="4">The sequence shown here is derived from an EMBL/GenBank/DDBJ whole genome shotgun (WGS) entry which is preliminary data.</text>
</comment>
<dbReference type="Pfam" id="PF02738">
    <property type="entry name" value="MoCoBD_1"/>
    <property type="match status" value="1"/>
</dbReference>
<evidence type="ECO:0000313" key="5">
    <source>
        <dbReference type="Proteomes" id="UP000234857"/>
    </source>
</evidence>
<dbReference type="AlphaFoldDB" id="A0A2N5ZM34"/>
<dbReference type="SMART" id="SM01008">
    <property type="entry name" value="Ald_Xan_dh_C"/>
    <property type="match status" value="1"/>
</dbReference>
<feature type="domain" description="Aldehyde oxidase/xanthine dehydrogenase a/b hammerhead" evidence="3">
    <location>
        <begin position="22"/>
        <end position="126"/>
    </location>
</feature>
<reference evidence="4 5" key="1">
    <citation type="submission" date="2017-11" db="EMBL/GenBank/DDBJ databases">
        <title>Genome-resolved metagenomics identifies genetic mobility, metabolic interactions, and unexpected diversity in perchlorate-reducing communities.</title>
        <authorList>
            <person name="Barnum T.P."/>
            <person name="Figueroa I.A."/>
            <person name="Carlstrom C.I."/>
            <person name="Lucas L.N."/>
            <person name="Engelbrektson A.L."/>
            <person name="Coates J.D."/>
        </authorList>
    </citation>
    <scope>NUCLEOTIDE SEQUENCE [LARGE SCALE GENOMIC DNA]</scope>
    <source>
        <strain evidence="4">BM706</strain>
    </source>
</reference>
<dbReference type="InterPro" id="IPR037165">
    <property type="entry name" value="AldOxase/xan_DH_Mopterin-bd_sf"/>
</dbReference>
<dbReference type="InterPro" id="IPR000674">
    <property type="entry name" value="Ald_Oxase/Xan_DH_a/b"/>
</dbReference>
<evidence type="ECO:0000256" key="2">
    <source>
        <dbReference type="ARBA" id="ARBA00023002"/>
    </source>
</evidence>
<dbReference type="Pfam" id="PF20256">
    <property type="entry name" value="MoCoBD_2"/>
    <property type="match status" value="1"/>
</dbReference>
<dbReference type="SUPFAM" id="SSF56003">
    <property type="entry name" value="Molybdenum cofactor-binding domain"/>
    <property type="match status" value="1"/>
</dbReference>
<dbReference type="Pfam" id="PF01315">
    <property type="entry name" value="Ald_Xan_dh_C"/>
    <property type="match status" value="1"/>
</dbReference>
<proteinExistence type="predicted"/>
<dbReference type="Proteomes" id="UP000234857">
    <property type="component" value="Unassembled WGS sequence"/>
</dbReference>
<dbReference type="InterPro" id="IPR008274">
    <property type="entry name" value="AldOxase/xan_DH_MoCoBD1"/>
</dbReference>
<dbReference type="InterPro" id="IPR016208">
    <property type="entry name" value="Ald_Oxase/xanthine_DH-like"/>
</dbReference>
<accession>A0A2N5ZM34</accession>
<protein>
    <submittedName>
        <fullName evidence="4">Dehydrogenase</fullName>
    </submittedName>
</protein>
<sequence>MNKKFTSVGVKTKRVDAKAKVTGAAQYVDDIQFPGTLYAKVFRSTEPHAEIVSIDLEKAKKLPGVKAVICGKDFPYHTGLYHVDQYMFAMEKVRYVGEPVAAVAATSLEIAEKALKLIKVKYKKLKANYDPIKGMKKDAPLIHPDLHKYFSVPSINPKPHSNIPNHFKIRKGDPAKAFKKAHKIIENRFKVPQIQHVPLETHGAIAKTDLSGKITVWSSCQSPFTVRYLLAHCFKKQLKDFRIIAPFVGGGFGCKAGVNIEPITVALSMKCLGKPVKLILTREEEMYTIVVRQACHIRIKSGVDKNGKIIAQENEYIWDCGAYAGYGVNIVRAAGYSICGAYNIPNIKGDSIGVYTNRPVGSAFRGFGMSEIHWAIEQQMDMIAIEMGIDAVEFRKLNTLKPGSTTATCQVVTKHTGNMIACIEETAKNIGWGKKKKAGKNNYRAVGIALAQKAPAMPNNATSAAVVKLNEFGGAEVLFSGMEIGQGVMTAMGQIAAETLGISMDKVNVVGLPDTDYSPYEWQTVASRITFSCGNAVKNAAQDAIDQVKKIAAKVFECKAKDIVVQDGIIKYGKKTLPLEQVCMGYQYEDGHTIGGAIIGRGHFTAKDCINCDPKTGYSPKPVANWTYGAQAVDVEVNGETGELTIHNVSCTYDIGKVINPQGADGQAYGGIVQGMGAGIMEALVVDEKTGNVMNPSFVDYKVPTIKDMPLSMTSSFIETQQLDGPYGARGVGEHTMIPTPAAIANAVYYATGVRIQELPVTAEKVLKGLEELGKNK</sequence>
<dbReference type="GO" id="GO:0016491">
    <property type="term" value="F:oxidoreductase activity"/>
    <property type="evidence" value="ECO:0007669"/>
    <property type="project" value="UniProtKB-KW"/>
</dbReference>
<evidence type="ECO:0000256" key="1">
    <source>
        <dbReference type="ARBA" id="ARBA00022505"/>
    </source>
</evidence>
<gene>
    <name evidence="4" type="ORF">C0601_00850</name>
</gene>
<dbReference type="Gene3D" id="3.30.365.10">
    <property type="entry name" value="Aldehyde oxidase/xanthine dehydrogenase, molybdopterin binding domain"/>
    <property type="match status" value="4"/>
</dbReference>
<dbReference type="Gene3D" id="3.90.1170.50">
    <property type="entry name" value="Aldehyde oxidase/xanthine dehydrogenase, a/b hammerhead"/>
    <property type="match status" value="1"/>
</dbReference>
<dbReference type="GO" id="GO:0005506">
    <property type="term" value="F:iron ion binding"/>
    <property type="evidence" value="ECO:0007669"/>
    <property type="project" value="InterPro"/>
</dbReference>
<evidence type="ECO:0000259" key="3">
    <source>
        <dbReference type="SMART" id="SM01008"/>
    </source>
</evidence>
<dbReference type="SUPFAM" id="SSF54665">
    <property type="entry name" value="CO dehydrogenase molybdoprotein N-domain-like"/>
    <property type="match status" value="1"/>
</dbReference>